<accession>A0A5J4X1X7</accession>
<dbReference type="AlphaFoldDB" id="A0A5J4X1X7"/>
<dbReference type="EMBL" id="SNRW01000509">
    <property type="protein sequence ID" value="KAA6400742.1"/>
    <property type="molecule type" value="Genomic_DNA"/>
</dbReference>
<evidence type="ECO:0000313" key="2">
    <source>
        <dbReference type="EMBL" id="KAA6400742.1"/>
    </source>
</evidence>
<comment type="caution">
    <text evidence="2">The sequence shown here is derived from an EMBL/GenBank/DDBJ whole genome shotgun (WGS) entry which is preliminary data.</text>
</comment>
<reference evidence="2 3" key="1">
    <citation type="submission" date="2019-03" db="EMBL/GenBank/DDBJ databases">
        <title>Single cell metagenomics reveals metabolic interactions within the superorganism composed of flagellate Streblomastix strix and complex community of Bacteroidetes bacteria on its surface.</title>
        <authorList>
            <person name="Treitli S.C."/>
            <person name="Kolisko M."/>
            <person name="Husnik F."/>
            <person name="Keeling P."/>
            <person name="Hampl V."/>
        </authorList>
    </citation>
    <scope>NUCLEOTIDE SEQUENCE [LARGE SCALE GENOMIC DNA]</scope>
    <source>
        <strain evidence="2">ST1C</strain>
    </source>
</reference>
<name>A0A5J4X1X7_9EUKA</name>
<sequence length="95" mass="10604">MADTSPQDQRNTSADKYGKLRRTPVQKRVSSSTSTIHTDGDIRLNKPSQLCRSNLPTDAVPRVFEIPSVEEIQDFVNLIVSTLELNPCTFLMALV</sequence>
<evidence type="ECO:0000256" key="1">
    <source>
        <dbReference type="SAM" id="MobiDB-lite"/>
    </source>
</evidence>
<protein>
    <submittedName>
        <fullName evidence="2">Uncharacterized protein</fullName>
    </submittedName>
</protein>
<feature type="compositionally biased region" description="Polar residues" evidence="1">
    <location>
        <begin position="1"/>
        <end position="14"/>
    </location>
</feature>
<dbReference type="OrthoDB" id="10250320at2759"/>
<dbReference type="Proteomes" id="UP000324800">
    <property type="component" value="Unassembled WGS sequence"/>
</dbReference>
<evidence type="ECO:0000313" key="3">
    <source>
        <dbReference type="Proteomes" id="UP000324800"/>
    </source>
</evidence>
<proteinExistence type="predicted"/>
<organism evidence="2 3">
    <name type="scientific">Streblomastix strix</name>
    <dbReference type="NCBI Taxonomy" id="222440"/>
    <lineage>
        <taxon>Eukaryota</taxon>
        <taxon>Metamonada</taxon>
        <taxon>Preaxostyla</taxon>
        <taxon>Oxymonadida</taxon>
        <taxon>Streblomastigidae</taxon>
        <taxon>Streblomastix</taxon>
    </lineage>
</organism>
<gene>
    <name evidence="2" type="ORF">EZS28_003734</name>
</gene>
<feature type="compositionally biased region" description="Polar residues" evidence="1">
    <location>
        <begin position="28"/>
        <end position="37"/>
    </location>
</feature>
<feature type="region of interest" description="Disordered" evidence="1">
    <location>
        <begin position="1"/>
        <end position="41"/>
    </location>
</feature>